<dbReference type="STRING" id="1507870.A0A1V8SQS3"/>
<name>A0A1V8SQS3_9PEZI</name>
<dbReference type="Proteomes" id="UP000192596">
    <property type="component" value="Unassembled WGS sequence"/>
</dbReference>
<gene>
    <name evidence="2" type="ORF">B0A48_12975</name>
</gene>
<feature type="compositionally biased region" description="Polar residues" evidence="1">
    <location>
        <begin position="317"/>
        <end position="350"/>
    </location>
</feature>
<evidence type="ECO:0000256" key="1">
    <source>
        <dbReference type="SAM" id="MobiDB-lite"/>
    </source>
</evidence>
<accession>A0A1V8SQS3</accession>
<feature type="compositionally biased region" description="Acidic residues" evidence="1">
    <location>
        <begin position="385"/>
        <end position="397"/>
    </location>
</feature>
<reference evidence="3" key="1">
    <citation type="submission" date="2017-03" db="EMBL/GenBank/DDBJ databases">
        <title>Genomes of endolithic fungi from Antarctica.</title>
        <authorList>
            <person name="Coleine C."/>
            <person name="Masonjones S."/>
            <person name="Stajich J.E."/>
        </authorList>
    </citation>
    <scope>NUCLEOTIDE SEQUENCE [LARGE SCALE GENOMIC DNA]</scope>
    <source>
        <strain evidence="3">CCFEE 5527</strain>
    </source>
</reference>
<feature type="region of interest" description="Disordered" evidence="1">
    <location>
        <begin position="48"/>
        <end position="91"/>
    </location>
</feature>
<comment type="caution">
    <text evidence="2">The sequence shown here is derived from an EMBL/GenBank/DDBJ whole genome shotgun (WGS) entry which is preliminary data.</text>
</comment>
<organism evidence="2 3">
    <name type="scientific">Cryoendolithus antarcticus</name>
    <dbReference type="NCBI Taxonomy" id="1507870"/>
    <lineage>
        <taxon>Eukaryota</taxon>
        <taxon>Fungi</taxon>
        <taxon>Dikarya</taxon>
        <taxon>Ascomycota</taxon>
        <taxon>Pezizomycotina</taxon>
        <taxon>Dothideomycetes</taxon>
        <taxon>Dothideomycetidae</taxon>
        <taxon>Cladosporiales</taxon>
        <taxon>Cladosporiaceae</taxon>
        <taxon>Cryoendolithus</taxon>
    </lineage>
</organism>
<dbReference type="AlphaFoldDB" id="A0A1V8SQS3"/>
<dbReference type="OrthoDB" id="5404651at2759"/>
<feature type="compositionally biased region" description="Polar residues" evidence="1">
    <location>
        <begin position="265"/>
        <end position="278"/>
    </location>
</feature>
<keyword evidence="3" id="KW-1185">Reference proteome</keyword>
<feature type="compositionally biased region" description="Polar residues" evidence="1">
    <location>
        <begin position="402"/>
        <end position="420"/>
    </location>
</feature>
<dbReference type="InParanoid" id="A0A1V8SQS3"/>
<dbReference type="EMBL" id="NAJO01000031">
    <property type="protein sequence ID" value="OQO01420.1"/>
    <property type="molecule type" value="Genomic_DNA"/>
</dbReference>
<feature type="compositionally biased region" description="Polar residues" evidence="1">
    <location>
        <begin position="432"/>
        <end position="444"/>
    </location>
</feature>
<proteinExistence type="predicted"/>
<feature type="compositionally biased region" description="Polar residues" evidence="1">
    <location>
        <begin position="300"/>
        <end position="309"/>
    </location>
</feature>
<feature type="compositionally biased region" description="Polar residues" evidence="1">
    <location>
        <begin position="70"/>
        <end position="80"/>
    </location>
</feature>
<feature type="region of interest" description="Disordered" evidence="1">
    <location>
        <begin position="369"/>
        <end position="470"/>
    </location>
</feature>
<sequence length="487" mass="53114">MNFQGSLTDMAWTAADALITPQPSHAVLPGNDDVSTIAQVQADRVNTATHGGLTPPPSTQVPTNIHAKSRTPTPTYSHISTPPPTVDVSSQASNARLGNGTARTMTNEQIEGASAEELKTKVSELQAAYQAAKMSAAHYQLQYQMLAQETAAAVERMGVEARMAEYESKVIQVAEQTRRAVGSAQPARPQDGTIPVQKDLYQRMCLQIQHLNERNTHLESEQRVQAKTVARQEDEIASLSDRVILMRDRIRENREHQTRHRLGTDSRQVTATPRSVYSTPRRPVDQAQPFAALLQASEMASQEASTGRSTVKRGSHTRNVYSMSSLPATPSRATKQPPLFQTPSGRQQSMKVPATAPVHRTLYAQQPIIPHTTGPQSEGTVSASDNDDSEAETEILEPDAITESQATRVASQMLRPSQEMQQRDMNVDDGTTGRQGTKTSNVRQTKLFGQVRKPGIVRAGADEEERPVKRRGRVGEGVGLGIAGLRG</sequence>
<evidence type="ECO:0000313" key="3">
    <source>
        <dbReference type="Proteomes" id="UP000192596"/>
    </source>
</evidence>
<feature type="compositionally biased region" description="Polar residues" evidence="1">
    <location>
        <begin position="373"/>
        <end position="384"/>
    </location>
</feature>
<feature type="region of interest" description="Disordered" evidence="1">
    <location>
        <begin position="300"/>
        <end position="350"/>
    </location>
</feature>
<protein>
    <submittedName>
        <fullName evidence="2">Uncharacterized protein</fullName>
    </submittedName>
</protein>
<feature type="region of interest" description="Disordered" evidence="1">
    <location>
        <begin position="254"/>
        <end position="281"/>
    </location>
</feature>
<evidence type="ECO:0000313" key="2">
    <source>
        <dbReference type="EMBL" id="OQO01420.1"/>
    </source>
</evidence>